<protein>
    <recommendedName>
        <fullName evidence="3">Spore coat protein U domain-containing protein</fullName>
    </recommendedName>
</protein>
<evidence type="ECO:0000256" key="1">
    <source>
        <dbReference type="SAM" id="SignalP"/>
    </source>
</evidence>
<gene>
    <name evidence="2" type="ORF">HELGO_WM32226</name>
</gene>
<feature type="chain" id="PRO_5027822537" description="Spore coat protein U domain-containing protein" evidence="1">
    <location>
        <begin position="24"/>
        <end position="167"/>
    </location>
</feature>
<proteinExistence type="predicted"/>
<sequence>MNKKTGLALFALMSLSGINVAQALTNTSESNSFSLKVVKYEDSDSVIQGSAVNNPVQPVLNNLENYEELSLGTLSFAETLQGQCDLNLATDGNFALVNNEGQTLANYHLVLVTTEGEIPFTANDSLSGLGVDCASVLELRFKGVEFFPDAPAGLYNDVISLQIATQH</sequence>
<evidence type="ECO:0008006" key="3">
    <source>
        <dbReference type="Google" id="ProtNLM"/>
    </source>
</evidence>
<accession>A0A6S6SQR6</accession>
<reference evidence="2" key="1">
    <citation type="submission" date="2020-01" db="EMBL/GenBank/DDBJ databases">
        <authorList>
            <person name="Meier V. D."/>
            <person name="Meier V D."/>
        </authorList>
    </citation>
    <scope>NUCLEOTIDE SEQUENCE</scope>
    <source>
        <strain evidence="2">HLG_WM_MAG_09</strain>
    </source>
</reference>
<feature type="signal peptide" evidence="1">
    <location>
        <begin position="1"/>
        <end position="23"/>
    </location>
</feature>
<keyword evidence="1" id="KW-0732">Signal</keyword>
<evidence type="ECO:0000313" key="2">
    <source>
        <dbReference type="EMBL" id="CAA6809551.1"/>
    </source>
</evidence>
<organism evidence="2">
    <name type="scientific">uncultured Thiotrichaceae bacterium</name>
    <dbReference type="NCBI Taxonomy" id="298394"/>
    <lineage>
        <taxon>Bacteria</taxon>
        <taxon>Pseudomonadati</taxon>
        <taxon>Pseudomonadota</taxon>
        <taxon>Gammaproteobacteria</taxon>
        <taxon>Thiotrichales</taxon>
        <taxon>Thiotrichaceae</taxon>
        <taxon>environmental samples</taxon>
    </lineage>
</organism>
<dbReference type="AlphaFoldDB" id="A0A6S6SQR6"/>
<dbReference type="EMBL" id="CACVAT010000136">
    <property type="protein sequence ID" value="CAA6809551.1"/>
    <property type="molecule type" value="Genomic_DNA"/>
</dbReference>
<name>A0A6S6SQR6_9GAMM</name>